<dbReference type="EMBL" id="RZNJ01000002">
    <property type="protein sequence ID" value="RUT32621.1"/>
    <property type="molecule type" value="Genomic_DNA"/>
</dbReference>
<proteinExistence type="predicted"/>
<evidence type="ECO:0000256" key="1">
    <source>
        <dbReference type="SAM" id="Coils"/>
    </source>
</evidence>
<sequence length="293" mass="32829">MMLSTGSDKLADDGRKLTTNITPFGLRMQPELKATVENAARGNNRSMNSEIVARLEFSLSAEEEIERLRGELAAAKAEIRNLEGRLEYAWGVEIDREKLRADRASIERMKADLLESARRSAGAPGSRPNVLYVALDANGMPLSWQEIMLHMAELGRAAGFEIQNIEARVFDAQPASNDAREEEWWSLVETYRARRAEGLPITPPQVEAHVDAPLEADVRAVIHRMQAEKRGIVGEPGVDLKTQLGRDLSDAVDDRTEFAMKFLLDELRRRDWIRTEKVAVPADLPINSIRMAS</sequence>
<dbReference type="InterPro" id="IPR010985">
    <property type="entry name" value="Ribbon_hlx_hlx"/>
</dbReference>
<protein>
    <submittedName>
        <fullName evidence="3">Arc family DNA-binding protein</fullName>
    </submittedName>
</protein>
<dbReference type="GO" id="GO:0006355">
    <property type="term" value="P:regulation of DNA-templated transcription"/>
    <property type="evidence" value="ECO:0007669"/>
    <property type="project" value="InterPro"/>
</dbReference>
<dbReference type="AlphaFoldDB" id="A0A433XEU7"/>
<dbReference type="Gene3D" id="1.10.1220.10">
    <property type="entry name" value="Met repressor-like"/>
    <property type="match status" value="1"/>
</dbReference>
<keyword evidence="4" id="KW-1185">Reference proteome</keyword>
<dbReference type="Pfam" id="PF03869">
    <property type="entry name" value="Arc"/>
    <property type="match status" value="1"/>
</dbReference>
<feature type="coiled-coil region" evidence="1">
    <location>
        <begin position="58"/>
        <end position="116"/>
    </location>
</feature>
<evidence type="ECO:0000259" key="2">
    <source>
        <dbReference type="Pfam" id="PF03869"/>
    </source>
</evidence>
<comment type="caution">
    <text evidence="3">The sequence shown here is derived from an EMBL/GenBank/DDBJ whole genome shotgun (WGS) entry which is preliminary data.</text>
</comment>
<dbReference type="Proteomes" id="UP000281547">
    <property type="component" value="Unassembled WGS sequence"/>
</dbReference>
<dbReference type="GO" id="GO:0003677">
    <property type="term" value="F:DNA binding"/>
    <property type="evidence" value="ECO:0007669"/>
    <property type="project" value="UniProtKB-KW"/>
</dbReference>
<accession>A0A433XEU7</accession>
<keyword evidence="1" id="KW-0175">Coiled coil</keyword>
<reference evidence="3 4" key="1">
    <citation type="journal article" date="2016" name="Int. J. Syst. Evol. Microbiol.">
        <title>Arsenicitalea aurantiaca gen. nov., sp. nov., a new member of the family Hyphomicrobiaceae, isolated from high-arsenic sediment.</title>
        <authorList>
            <person name="Mu Y."/>
            <person name="Zhou L."/>
            <person name="Zeng X.C."/>
            <person name="Liu L."/>
            <person name="Pan Y."/>
            <person name="Chen X."/>
            <person name="Wang J."/>
            <person name="Li S."/>
            <person name="Li W.J."/>
            <person name="Wang Y."/>
        </authorList>
    </citation>
    <scope>NUCLEOTIDE SEQUENCE [LARGE SCALE GENOMIC DNA]</scope>
    <source>
        <strain evidence="3 4">42-50</strain>
    </source>
</reference>
<dbReference type="SUPFAM" id="SSF47598">
    <property type="entry name" value="Ribbon-helix-helix"/>
    <property type="match status" value="1"/>
</dbReference>
<dbReference type="InterPro" id="IPR005569">
    <property type="entry name" value="Arc_DNA-bd_dom"/>
</dbReference>
<feature type="domain" description="Arc-like DNA binding" evidence="2">
    <location>
        <begin position="24"/>
        <end position="65"/>
    </location>
</feature>
<name>A0A433XEU7_9HYPH</name>
<gene>
    <name evidence="3" type="ORF">EMQ25_05590</name>
</gene>
<evidence type="ECO:0000313" key="3">
    <source>
        <dbReference type="EMBL" id="RUT32621.1"/>
    </source>
</evidence>
<keyword evidence="3" id="KW-0238">DNA-binding</keyword>
<dbReference type="InterPro" id="IPR013321">
    <property type="entry name" value="Arc_rbn_hlx_hlx"/>
</dbReference>
<evidence type="ECO:0000313" key="4">
    <source>
        <dbReference type="Proteomes" id="UP000281547"/>
    </source>
</evidence>
<organism evidence="3 4">
    <name type="scientific">Arsenicitalea aurantiaca</name>
    <dbReference type="NCBI Taxonomy" id="1783274"/>
    <lineage>
        <taxon>Bacteria</taxon>
        <taxon>Pseudomonadati</taxon>
        <taxon>Pseudomonadota</taxon>
        <taxon>Alphaproteobacteria</taxon>
        <taxon>Hyphomicrobiales</taxon>
        <taxon>Devosiaceae</taxon>
        <taxon>Arsenicitalea</taxon>
    </lineage>
</organism>